<dbReference type="AlphaFoldDB" id="A0A453B8L8"/>
<evidence type="ECO:0000313" key="2">
    <source>
        <dbReference type="Proteomes" id="UP000015105"/>
    </source>
</evidence>
<proteinExistence type="predicted"/>
<sequence length="66" mass="7186">MRLMPGDRGAWPREISVAFWPGLRGNSRSAGASQQPPEMFIFHAYNSGSALGSGWVAGIYYYSSST</sequence>
<dbReference type="Proteomes" id="UP000015105">
    <property type="component" value="Chromosome 2D"/>
</dbReference>
<keyword evidence="2" id="KW-1185">Reference proteome</keyword>
<reference evidence="1" key="4">
    <citation type="submission" date="2019-03" db="UniProtKB">
        <authorList>
            <consortium name="EnsemblPlants"/>
        </authorList>
    </citation>
    <scope>IDENTIFICATION</scope>
</reference>
<reference evidence="2" key="1">
    <citation type="journal article" date="2014" name="Science">
        <title>Ancient hybridizations among the ancestral genomes of bread wheat.</title>
        <authorList>
            <consortium name="International Wheat Genome Sequencing Consortium,"/>
            <person name="Marcussen T."/>
            <person name="Sandve S.R."/>
            <person name="Heier L."/>
            <person name="Spannagl M."/>
            <person name="Pfeifer M."/>
            <person name="Jakobsen K.S."/>
            <person name="Wulff B.B."/>
            <person name="Steuernagel B."/>
            <person name="Mayer K.F."/>
            <person name="Olsen O.A."/>
        </authorList>
    </citation>
    <scope>NUCLEOTIDE SEQUENCE [LARGE SCALE GENOMIC DNA]</scope>
    <source>
        <strain evidence="2">cv. AL8/78</strain>
    </source>
</reference>
<reference evidence="1" key="3">
    <citation type="journal article" date="2017" name="Nature">
        <title>Genome sequence of the progenitor of the wheat D genome Aegilops tauschii.</title>
        <authorList>
            <person name="Luo M.C."/>
            <person name="Gu Y.Q."/>
            <person name="Puiu D."/>
            <person name="Wang H."/>
            <person name="Twardziok S.O."/>
            <person name="Deal K.R."/>
            <person name="Huo N."/>
            <person name="Zhu T."/>
            <person name="Wang L."/>
            <person name="Wang Y."/>
            <person name="McGuire P.E."/>
            <person name="Liu S."/>
            <person name="Long H."/>
            <person name="Ramasamy R.K."/>
            <person name="Rodriguez J.C."/>
            <person name="Van S.L."/>
            <person name="Yuan L."/>
            <person name="Wang Z."/>
            <person name="Xia Z."/>
            <person name="Xiao L."/>
            <person name="Anderson O.D."/>
            <person name="Ouyang S."/>
            <person name="Liang Y."/>
            <person name="Zimin A.V."/>
            <person name="Pertea G."/>
            <person name="Qi P."/>
            <person name="Bennetzen J.L."/>
            <person name="Dai X."/>
            <person name="Dawson M.W."/>
            <person name="Muller H.G."/>
            <person name="Kugler K."/>
            <person name="Rivarola-Duarte L."/>
            <person name="Spannagl M."/>
            <person name="Mayer K.F.X."/>
            <person name="Lu F.H."/>
            <person name="Bevan M.W."/>
            <person name="Leroy P."/>
            <person name="Li P."/>
            <person name="You F.M."/>
            <person name="Sun Q."/>
            <person name="Liu Z."/>
            <person name="Lyons E."/>
            <person name="Wicker T."/>
            <person name="Salzberg S.L."/>
            <person name="Devos K.M."/>
            <person name="Dvorak J."/>
        </authorList>
    </citation>
    <scope>NUCLEOTIDE SEQUENCE [LARGE SCALE GENOMIC DNA]</scope>
    <source>
        <strain evidence="1">cv. AL8/78</strain>
    </source>
</reference>
<evidence type="ECO:0000313" key="1">
    <source>
        <dbReference type="EnsemblPlants" id="AET2Gv20410800.13"/>
    </source>
</evidence>
<protein>
    <submittedName>
        <fullName evidence="1">Uncharacterized protein</fullName>
    </submittedName>
</protein>
<dbReference type="EnsemblPlants" id="AET2Gv20410800.13">
    <property type="protein sequence ID" value="AET2Gv20410800.13"/>
    <property type="gene ID" value="AET2Gv20410800"/>
</dbReference>
<reference evidence="1" key="5">
    <citation type="journal article" date="2021" name="G3 (Bethesda)">
        <title>Aegilops tauschii genome assembly Aet v5.0 features greater sequence contiguity and improved annotation.</title>
        <authorList>
            <person name="Wang L."/>
            <person name="Zhu T."/>
            <person name="Rodriguez J.C."/>
            <person name="Deal K.R."/>
            <person name="Dubcovsky J."/>
            <person name="McGuire P.E."/>
            <person name="Lux T."/>
            <person name="Spannagl M."/>
            <person name="Mayer K.F.X."/>
            <person name="Baldrich P."/>
            <person name="Meyers B.C."/>
            <person name="Huo N."/>
            <person name="Gu Y.Q."/>
            <person name="Zhou H."/>
            <person name="Devos K.M."/>
            <person name="Bennetzen J.L."/>
            <person name="Unver T."/>
            <person name="Budak H."/>
            <person name="Gulick P.J."/>
            <person name="Galiba G."/>
            <person name="Kalapos B."/>
            <person name="Nelson D.R."/>
            <person name="Li P."/>
            <person name="You F.M."/>
            <person name="Luo M.C."/>
            <person name="Dvorak J."/>
        </authorList>
    </citation>
    <scope>NUCLEOTIDE SEQUENCE [LARGE SCALE GENOMIC DNA]</scope>
    <source>
        <strain evidence="1">cv. AL8/78</strain>
    </source>
</reference>
<organism evidence="1 2">
    <name type="scientific">Aegilops tauschii subsp. strangulata</name>
    <name type="common">Goatgrass</name>
    <dbReference type="NCBI Taxonomy" id="200361"/>
    <lineage>
        <taxon>Eukaryota</taxon>
        <taxon>Viridiplantae</taxon>
        <taxon>Streptophyta</taxon>
        <taxon>Embryophyta</taxon>
        <taxon>Tracheophyta</taxon>
        <taxon>Spermatophyta</taxon>
        <taxon>Magnoliopsida</taxon>
        <taxon>Liliopsida</taxon>
        <taxon>Poales</taxon>
        <taxon>Poaceae</taxon>
        <taxon>BOP clade</taxon>
        <taxon>Pooideae</taxon>
        <taxon>Triticodae</taxon>
        <taxon>Triticeae</taxon>
        <taxon>Triticinae</taxon>
        <taxon>Aegilops</taxon>
    </lineage>
</organism>
<reference evidence="2" key="2">
    <citation type="journal article" date="2017" name="Nat. Plants">
        <title>The Aegilops tauschii genome reveals multiple impacts of transposons.</title>
        <authorList>
            <person name="Zhao G."/>
            <person name="Zou C."/>
            <person name="Li K."/>
            <person name="Wang K."/>
            <person name="Li T."/>
            <person name="Gao L."/>
            <person name="Zhang X."/>
            <person name="Wang H."/>
            <person name="Yang Z."/>
            <person name="Liu X."/>
            <person name="Jiang W."/>
            <person name="Mao L."/>
            <person name="Kong X."/>
            <person name="Jiao Y."/>
            <person name="Jia J."/>
        </authorList>
    </citation>
    <scope>NUCLEOTIDE SEQUENCE [LARGE SCALE GENOMIC DNA]</scope>
    <source>
        <strain evidence="2">cv. AL8/78</strain>
    </source>
</reference>
<accession>A0A453B8L8</accession>
<dbReference type="Gramene" id="AET2Gv20410800.13">
    <property type="protein sequence ID" value="AET2Gv20410800.13"/>
    <property type="gene ID" value="AET2Gv20410800"/>
</dbReference>
<name>A0A453B8L8_AEGTS</name>